<protein>
    <recommendedName>
        <fullName evidence="9">Lysylphosphatidylglycerol synthase TM region</fullName>
    </recommendedName>
</protein>
<keyword evidence="4 6" id="KW-1133">Transmembrane helix</keyword>
<evidence type="ECO:0000256" key="2">
    <source>
        <dbReference type="ARBA" id="ARBA00022475"/>
    </source>
</evidence>
<dbReference type="STRING" id="1434700.SAMN06296427_101115"/>
<feature type="transmembrane region" description="Helical" evidence="6">
    <location>
        <begin position="6"/>
        <end position="29"/>
    </location>
</feature>
<dbReference type="Pfam" id="PF03706">
    <property type="entry name" value="LPG_synthase_TM"/>
    <property type="match status" value="1"/>
</dbReference>
<feature type="transmembrane region" description="Helical" evidence="6">
    <location>
        <begin position="249"/>
        <end position="282"/>
    </location>
</feature>
<dbReference type="PANTHER" id="PTHR39087:SF2">
    <property type="entry name" value="UPF0104 MEMBRANE PROTEIN MJ1595"/>
    <property type="match status" value="1"/>
</dbReference>
<name>A0A1W1Y930_9FLAO</name>
<dbReference type="NCBIfam" id="TIGR00374">
    <property type="entry name" value="flippase-like domain"/>
    <property type="match status" value="1"/>
</dbReference>
<sequence length="329" mass="36808">MKVQTGQLIFTIIAIALAGLFIGLTIKATDFGVLKEAAKEASYFWIIASMILSIVSYWLRAARWKLLLEPIGHPIKTQSGFWAISFAYFMNLTIPRSGEIARATSLYKMEKVPADKSLGTIVLERVIDLLFLGLFSLLTFIFNSKTLFSFFSMGEKFPVGRLLILIGIFVLAGFIFFLIRNRIRNLKIYQRGIEFLKGIWIGFKSILQLKQRTLFVAYSVGIWICYFLMTYLVLFAFPATEHFGLGEGFFLIVSGALGMILPAVGGLGYPYVMSMAFAAIYLSHGQTAEEGKAVGNYFGLILYFAQIISILIFGLISILYISKTSPKKA</sequence>
<dbReference type="GO" id="GO:0005886">
    <property type="term" value="C:plasma membrane"/>
    <property type="evidence" value="ECO:0007669"/>
    <property type="project" value="UniProtKB-SubCell"/>
</dbReference>
<evidence type="ECO:0000256" key="1">
    <source>
        <dbReference type="ARBA" id="ARBA00004651"/>
    </source>
</evidence>
<reference evidence="7 8" key="1">
    <citation type="submission" date="2017-04" db="EMBL/GenBank/DDBJ databases">
        <authorList>
            <person name="Afonso C.L."/>
            <person name="Miller P.J."/>
            <person name="Scott M.A."/>
            <person name="Spackman E."/>
            <person name="Goraichik I."/>
            <person name="Dimitrov K.M."/>
            <person name="Suarez D.L."/>
            <person name="Swayne D.E."/>
        </authorList>
    </citation>
    <scope>NUCLEOTIDE SEQUENCE [LARGE SCALE GENOMIC DNA]</scope>
    <source>
        <strain evidence="7 8">CGMCC 1.12708</strain>
    </source>
</reference>
<dbReference type="OrthoDB" id="9812094at2"/>
<feature type="transmembrane region" description="Helical" evidence="6">
    <location>
        <begin position="118"/>
        <end position="142"/>
    </location>
</feature>
<evidence type="ECO:0008006" key="9">
    <source>
        <dbReference type="Google" id="ProtNLM"/>
    </source>
</evidence>
<gene>
    <name evidence="7" type="ORF">SAMN06296427_101115</name>
</gene>
<evidence type="ECO:0000256" key="5">
    <source>
        <dbReference type="ARBA" id="ARBA00023136"/>
    </source>
</evidence>
<dbReference type="InterPro" id="IPR022791">
    <property type="entry name" value="L-PG_synthase/AglD"/>
</dbReference>
<evidence type="ECO:0000256" key="4">
    <source>
        <dbReference type="ARBA" id="ARBA00022989"/>
    </source>
</evidence>
<evidence type="ECO:0000256" key="6">
    <source>
        <dbReference type="SAM" id="Phobius"/>
    </source>
</evidence>
<evidence type="ECO:0000313" key="8">
    <source>
        <dbReference type="Proteomes" id="UP000192393"/>
    </source>
</evidence>
<proteinExistence type="predicted"/>
<keyword evidence="8" id="KW-1185">Reference proteome</keyword>
<dbReference type="EMBL" id="FWXS01000001">
    <property type="protein sequence ID" value="SMC32720.1"/>
    <property type="molecule type" value="Genomic_DNA"/>
</dbReference>
<evidence type="ECO:0000256" key="3">
    <source>
        <dbReference type="ARBA" id="ARBA00022692"/>
    </source>
</evidence>
<feature type="transmembrane region" description="Helical" evidence="6">
    <location>
        <begin position="294"/>
        <end position="321"/>
    </location>
</feature>
<organism evidence="7 8">
    <name type="scientific">Moheibacter sediminis</name>
    <dbReference type="NCBI Taxonomy" id="1434700"/>
    <lineage>
        <taxon>Bacteria</taxon>
        <taxon>Pseudomonadati</taxon>
        <taxon>Bacteroidota</taxon>
        <taxon>Flavobacteriia</taxon>
        <taxon>Flavobacteriales</taxon>
        <taxon>Weeksellaceae</taxon>
        <taxon>Moheibacter</taxon>
    </lineage>
</organism>
<dbReference type="RefSeq" id="WP_084015334.1">
    <property type="nucleotide sequence ID" value="NZ_FWXS01000001.1"/>
</dbReference>
<evidence type="ECO:0000313" key="7">
    <source>
        <dbReference type="EMBL" id="SMC32720.1"/>
    </source>
</evidence>
<keyword evidence="2" id="KW-1003">Cell membrane</keyword>
<keyword evidence="5 6" id="KW-0472">Membrane</keyword>
<accession>A0A1W1Y930</accession>
<keyword evidence="3 6" id="KW-0812">Transmembrane</keyword>
<feature type="transmembrane region" description="Helical" evidence="6">
    <location>
        <begin position="214"/>
        <end position="237"/>
    </location>
</feature>
<dbReference type="Proteomes" id="UP000192393">
    <property type="component" value="Unassembled WGS sequence"/>
</dbReference>
<feature type="transmembrane region" description="Helical" evidence="6">
    <location>
        <begin position="162"/>
        <end position="179"/>
    </location>
</feature>
<dbReference type="AlphaFoldDB" id="A0A1W1Y930"/>
<comment type="subcellular location">
    <subcellularLocation>
        <location evidence="1">Cell membrane</location>
        <topology evidence="1">Multi-pass membrane protein</topology>
    </subcellularLocation>
</comment>
<dbReference type="PANTHER" id="PTHR39087">
    <property type="entry name" value="UPF0104 MEMBRANE PROTEIN MJ1595"/>
    <property type="match status" value="1"/>
</dbReference>
<feature type="transmembrane region" description="Helical" evidence="6">
    <location>
        <begin position="41"/>
        <end position="59"/>
    </location>
</feature>